<dbReference type="InterPro" id="IPR002492">
    <property type="entry name" value="Transposase_Tc1-like"/>
</dbReference>
<feature type="domain" description="Transposase Tc1-like" evidence="1">
    <location>
        <begin position="13"/>
        <end position="72"/>
    </location>
</feature>
<evidence type="ECO:0000313" key="3">
    <source>
        <dbReference type="Proteomes" id="UP000663873"/>
    </source>
</evidence>
<dbReference type="AlphaFoldDB" id="A0A821GDD7"/>
<name>A0A821GDD7_9BILA</name>
<keyword evidence="3" id="KW-1185">Reference proteome</keyword>
<protein>
    <recommendedName>
        <fullName evidence="1">Transposase Tc1-like domain-containing protein</fullName>
    </recommendedName>
</protein>
<dbReference type="GO" id="GO:0015074">
    <property type="term" value="P:DNA integration"/>
    <property type="evidence" value="ECO:0007669"/>
    <property type="project" value="InterPro"/>
</dbReference>
<dbReference type="EMBL" id="CAJOBP010031152">
    <property type="protein sequence ID" value="CAF4664011.1"/>
    <property type="molecule type" value="Genomic_DNA"/>
</dbReference>
<comment type="caution">
    <text evidence="2">The sequence shown here is derived from an EMBL/GenBank/DDBJ whole genome shotgun (WGS) entry which is preliminary data.</text>
</comment>
<proteinExistence type="predicted"/>
<dbReference type="GO" id="GO:0003677">
    <property type="term" value="F:DNA binding"/>
    <property type="evidence" value="ECO:0007669"/>
    <property type="project" value="InterPro"/>
</dbReference>
<evidence type="ECO:0000313" key="2">
    <source>
        <dbReference type="EMBL" id="CAF4664011.1"/>
    </source>
</evidence>
<evidence type="ECO:0000259" key="1">
    <source>
        <dbReference type="Pfam" id="PF01498"/>
    </source>
</evidence>
<organism evidence="2 3">
    <name type="scientific">Rotaria socialis</name>
    <dbReference type="NCBI Taxonomy" id="392032"/>
    <lineage>
        <taxon>Eukaryota</taxon>
        <taxon>Metazoa</taxon>
        <taxon>Spiralia</taxon>
        <taxon>Gnathifera</taxon>
        <taxon>Rotifera</taxon>
        <taxon>Eurotatoria</taxon>
        <taxon>Bdelloidea</taxon>
        <taxon>Philodinida</taxon>
        <taxon>Philodinidae</taxon>
        <taxon>Rotaria</taxon>
    </lineage>
</organism>
<dbReference type="GO" id="GO:0006313">
    <property type="term" value="P:DNA transposition"/>
    <property type="evidence" value="ECO:0007669"/>
    <property type="project" value="InterPro"/>
</dbReference>
<dbReference type="Pfam" id="PF01498">
    <property type="entry name" value="HTH_Tnp_Tc3_2"/>
    <property type="match status" value="1"/>
</dbReference>
<gene>
    <name evidence="2" type="ORF">UJA718_LOCUS34403</name>
</gene>
<accession>A0A821GDD7</accession>
<sequence length="125" mass="14727">MMTKHSVNGFGETTSQELVQKLFHDRDLNVSRWTVQRQLKRMGYKSTLPYGTPMFPQKHKEARVQWAIQHKDDRLSFIQNNYEWSFLCSNSSRSSYPQCQKANFIDNGYCSKIMIRSTEVPEVID</sequence>
<reference evidence="2" key="1">
    <citation type="submission" date="2021-02" db="EMBL/GenBank/DDBJ databases">
        <authorList>
            <person name="Nowell W R."/>
        </authorList>
    </citation>
    <scope>NUCLEOTIDE SEQUENCE</scope>
</reference>
<dbReference type="Proteomes" id="UP000663873">
    <property type="component" value="Unassembled WGS sequence"/>
</dbReference>